<gene>
    <name evidence="1" type="ORF">SAMN05660297_02143</name>
</gene>
<protein>
    <submittedName>
        <fullName evidence="1">CxxC motif-containing protein</fullName>
    </submittedName>
</protein>
<dbReference type="SUPFAM" id="SSF160148">
    <property type="entry name" value="CPE0013-like"/>
    <property type="match status" value="1"/>
</dbReference>
<proteinExistence type="predicted"/>
<name>A0A1I0DRP3_9FIRM</name>
<dbReference type="RefSeq" id="WP_090443511.1">
    <property type="nucleotide sequence ID" value="NZ_FOHU01000008.1"/>
</dbReference>
<evidence type="ECO:0000313" key="2">
    <source>
        <dbReference type="Proteomes" id="UP000199568"/>
    </source>
</evidence>
<dbReference type="AlphaFoldDB" id="A0A1I0DRP3"/>
<dbReference type="OrthoDB" id="9811531at2"/>
<reference evidence="1 2" key="1">
    <citation type="submission" date="2016-10" db="EMBL/GenBank/DDBJ databases">
        <authorList>
            <person name="de Groot N.N."/>
        </authorList>
    </citation>
    <scope>NUCLEOTIDE SEQUENCE [LARGE SCALE GENOMIC DNA]</scope>
    <source>
        <strain evidence="1 2">DSM 18979</strain>
    </source>
</reference>
<keyword evidence="2" id="KW-1185">Reference proteome</keyword>
<dbReference type="STRING" id="426128.SAMN05660297_02143"/>
<dbReference type="Pfam" id="PF07892">
    <property type="entry name" value="DUF1667"/>
    <property type="match status" value="1"/>
</dbReference>
<dbReference type="PANTHER" id="PTHR39450">
    <property type="entry name" value="MOLYBDOPTERIN OXIDOREDUCTASE, 4FE-4S CLUSTER-BINDING SUBUNIT"/>
    <property type="match status" value="1"/>
</dbReference>
<dbReference type="Proteomes" id="UP000199568">
    <property type="component" value="Unassembled WGS sequence"/>
</dbReference>
<accession>A0A1I0DRP3</accession>
<dbReference type="InterPro" id="IPR012460">
    <property type="entry name" value="DUF1667"/>
</dbReference>
<dbReference type="Gene3D" id="3.10.530.10">
    <property type="entry name" value="CPE0013-like"/>
    <property type="match status" value="1"/>
</dbReference>
<evidence type="ECO:0000313" key="1">
    <source>
        <dbReference type="EMBL" id="SET34951.1"/>
    </source>
</evidence>
<dbReference type="PANTHER" id="PTHR39450:SF1">
    <property type="entry name" value="DUF1667 DOMAIN-CONTAINING PROTEIN"/>
    <property type="match status" value="1"/>
</dbReference>
<sequence>MLKEYTCILCPNGCDITAEIADKKILSTKGALCQQGWEYVHQEITDPHRSIASSILLEGGVLPLVSVRLSNPIPKDKIFDVMSVIKKTRINAPVFVGQVVIKNILGLNSDVVITKNVLAK</sequence>
<dbReference type="InterPro" id="IPR036593">
    <property type="entry name" value="CPE0013-like_sf"/>
</dbReference>
<dbReference type="EMBL" id="FOHU01000008">
    <property type="protein sequence ID" value="SET34951.1"/>
    <property type="molecule type" value="Genomic_DNA"/>
</dbReference>
<organism evidence="1 2">
    <name type="scientific">Natronincola peptidivorans</name>
    <dbReference type="NCBI Taxonomy" id="426128"/>
    <lineage>
        <taxon>Bacteria</taxon>
        <taxon>Bacillati</taxon>
        <taxon>Bacillota</taxon>
        <taxon>Clostridia</taxon>
        <taxon>Peptostreptococcales</taxon>
        <taxon>Natronincolaceae</taxon>
        <taxon>Natronincola</taxon>
    </lineage>
</organism>